<dbReference type="PANTHER" id="PTHR34875">
    <property type="entry name" value="UPF0237 PROTEIN MJ1558"/>
    <property type="match status" value="1"/>
</dbReference>
<organism evidence="2 3">
    <name type="scientific">Reinekea blandensis MED297</name>
    <dbReference type="NCBI Taxonomy" id="314283"/>
    <lineage>
        <taxon>Bacteria</taxon>
        <taxon>Pseudomonadati</taxon>
        <taxon>Pseudomonadota</taxon>
        <taxon>Gammaproteobacteria</taxon>
        <taxon>Oceanospirillales</taxon>
        <taxon>Saccharospirillaceae</taxon>
        <taxon>Reinekea</taxon>
    </lineage>
</organism>
<dbReference type="PROSITE" id="PS51671">
    <property type="entry name" value="ACT"/>
    <property type="match status" value="1"/>
</dbReference>
<accession>A4BDS7</accession>
<dbReference type="RefSeq" id="WP_008043420.1">
    <property type="nucleotide sequence ID" value="NZ_CH724150.1"/>
</dbReference>
<sequence length="169" mass="18981">MKTQVIIAICGEDYDGLINQLTVKTKALGGKWLANKLTHLDGYIAGLLKMEIDADQLDAFKAMTKAFSEVRFSIYEISDNPSHHRPAFRVTIEGEDRSGLTSEITQLLYDQDVHLLHFQSQRFPVVGLGTGVFEATLDIEMPDTLTFETLKTRLEALDPQMKVFLTDSD</sequence>
<reference evidence="2 3" key="1">
    <citation type="submission" date="2006-02" db="EMBL/GenBank/DDBJ databases">
        <authorList>
            <person name="Pinhassi J."/>
            <person name="Pedros-Alio C."/>
            <person name="Ferriera S."/>
            <person name="Johnson J."/>
            <person name="Kravitz S."/>
            <person name="Halpern A."/>
            <person name="Remington K."/>
            <person name="Beeson K."/>
            <person name="Tran B."/>
            <person name="Rogers Y.-H."/>
            <person name="Friedman R."/>
            <person name="Venter J.C."/>
        </authorList>
    </citation>
    <scope>NUCLEOTIDE SEQUENCE [LARGE SCALE GENOMIC DNA]</scope>
    <source>
        <strain evidence="2 3">MED297</strain>
    </source>
</reference>
<gene>
    <name evidence="2" type="ORF">MED297_16044</name>
</gene>
<dbReference type="Gene3D" id="3.30.70.260">
    <property type="match status" value="1"/>
</dbReference>
<dbReference type="InterPro" id="IPR045865">
    <property type="entry name" value="ACT-like_dom_sf"/>
</dbReference>
<dbReference type="HOGENOM" id="CLU_095322_2_0_6"/>
<evidence type="ECO:0000313" key="3">
    <source>
        <dbReference type="Proteomes" id="UP000005953"/>
    </source>
</evidence>
<name>A4BDS7_9GAMM</name>
<dbReference type="PANTHER" id="PTHR34875:SF6">
    <property type="entry name" value="UPF0237 PROTEIN MJ1558"/>
    <property type="match status" value="1"/>
</dbReference>
<keyword evidence="3" id="KW-1185">Reference proteome</keyword>
<proteinExistence type="predicted"/>
<dbReference type="SUPFAM" id="SSF55021">
    <property type="entry name" value="ACT-like"/>
    <property type="match status" value="1"/>
</dbReference>
<evidence type="ECO:0000313" key="2">
    <source>
        <dbReference type="EMBL" id="EAR09686.1"/>
    </source>
</evidence>
<evidence type="ECO:0000259" key="1">
    <source>
        <dbReference type="PROSITE" id="PS51671"/>
    </source>
</evidence>
<dbReference type="Proteomes" id="UP000005953">
    <property type="component" value="Unassembled WGS sequence"/>
</dbReference>
<dbReference type="OrthoDB" id="5814370at2"/>
<comment type="caution">
    <text evidence="2">The sequence shown here is derived from an EMBL/GenBank/DDBJ whole genome shotgun (WGS) entry which is preliminary data.</text>
</comment>
<dbReference type="InterPro" id="IPR050990">
    <property type="entry name" value="UPF0237/GcvR_regulator"/>
</dbReference>
<dbReference type="AlphaFoldDB" id="A4BDS7"/>
<feature type="domain" description="ACT" evidence="1">
    <location>
        <begin position="89"/>
        <end position="168"/>
    </location>
</feature>
<dbReference type="InterPro" id="IPR002912">
    <property type="entry name" value="ACT_dom"/>
</dbReference>
<dbReference type="STRING" id="314283.MED297_16044"/>
<dbReference type="EMBL" id="AAOE01000008">
    <property type="protein sequence ID" value="EAR09686.1"/>
    <property type="molecule type" value="Genomic_DNA"/>
</dbReference>
<protein>
    <recommendedName>
        <fullName evidence="1">ACT domain-containing protein</fullName>
    </recommendedName>
</protein>